<proteinExistence type="predicted"/>
<dbReference type="Proteomes" id="UP000023435">
    <property type="component" value="Unassembled WGS sequence"/>
</dbReference>
<feature type="chain" id="PRO_5007163701" evidence="2">
    <location>
        <begin position="29"/>
        <end position="139"/>
    </location>
</feature>
<evidence type="ECO:0000256" key="1">
    <source>
        <dbReference type="SAM" id="MobiDB-lite"/>
    </source>
</evidence>
<evidence type="ECO:0000313" key="3">
    <source>
        <dbReference type="EMBL" id="KWS05780.1"/>
    </source>
</evidence>
<feature type="region of interest" description="Disordered" evidence="1">
    <location>
        <begin position="40"/>
        <end position="73"/>
    </location>
</feature>
<sequence>MSNRIGPLFPLRLRNLPAARLLSGAVLAATLPLAMAACAGPRPTEEMPSSAEQGGAAEPIAPGEPHPMPAPRTCNADAAKAALVGKTADAATVERARTQAGGHTVRVLKPGQAITKEYMDGRVNVHVDENNVIVDVGCG</sequence>
<evidence type="ECO:0000313" key="4">
    <source>
        <dbReference type="Proteomes" id="UP000023435"/>
    </source>
</evidence>
<name>A0A120AH89_9GAMM</name>
<keyword evidence="2" id="KW-0732">Signal</keyword>
<keyword evidence="4" id="KW-1185">Reference proteome</keyword>
<comment type="caution">
    <text evidence="3">The sequence shown here is derived from an EMBL/GenBank/DDBJ whole genome shotgun (WGS) entry which is preliminary data.</text>
</comment>
<evidence type="ECO:0000256" key="2">
    <source>
        <dbReference type="SAM" id="SignalP"/>
    </source>
</evidence>
<feature type="signal peptide" evidence="2">
    <location>
        <begin position="1"/>
        <end position="28"/>
    </location>
</feature>
<protein>
    <submittedName>
        <fullName evidence="3">Exported protein</fullName>
    </submittedName>
</protein>
<dbReference type="PANTHER" id="PTHR39600">
    <property type="entry name" value="PEPTIDASE INHIBITOR I78 FAMILY PROTEIN"/>
    <property type="match status" value="1"/>
</dbReference>
<dbReference type="Pfam" id="PF11720">
    <property type="entry name" value="Inhibitor_I78"/>
    <property type="match status" value="1"/>
</dbReference>
<dbReference type="RefSeq" id="WP_051547149.1">
    <property type="nucleotide sequence ID" value="NZ_JAJA02000001.1"/>
</dbReference>
<gene>
    <name evidence="3" type="ORF">AZ78_3332</name>
</gene>
<reference evidence="3 4" key="1">
    <citation type="journal article" date="2014" name="Genome Announc.">
        <title>Draft Genome Sequence of Lysobacter capsici AZ78, a Bacterium Antagonistic to Plant-Pathogenic Oomycetes.</title>
        <authorList>
            <person name="Puopolo G."/>
            <person name="Sonego P."/>
            <person name="Engelen K."/>
            <person name="Pertot I."/>
        </authorList>
    </citation>
    <scope>NUCLEOTIDE SEQUENCE [LARGE SCALE GENOMIC DNA]</scope>
    <source>
        <strain evidence="3 4">AZ78</strain>
    </source>
</reference>
<dbReference type="AlphaFoldDB" id="A0A120AH89"/>
<dbReference type="Gene3D" id="3.30.10.10">
    <property type="entry name" value="Trypsin Inhibitor V, subunit A"/>
    <property type="match status" value="1"/>
</dbReference>
<dbReference type="EMBL" id="JAJA02000001">
    <property type="protein sequence ID" value="KWS05780.1"/>
    <property type="molecule type" value="Genomic_DNA"/>
</dbReference>
<organism evidence="3 4">
    <name type="scientific">Lysobacter capsici AZ78</name>
    <dbReference type="NCBI Taxonomy" id="1444315"/>
    <lineage>
        <taxon>Bacteria</taxon>
        <taxon>Pseudomonadati</taxon>
        <taxon>Pseudomonadota</taxon>
        <taxon>Gammaproteobacteria</taxon>
        <taxon>Lysobacterales</taxon>
        <taxon>Lysobacteraceae</taxon>
        <taxon>Lysobacter</taxon>
    </lineage>
</organism>
<dbReference type="InterPro" id="IPR021719">
    <property type="entry name" value="Prot_inh_I78"/>
</dbReference>
<dbReference type="OrthoDB" id="6049927at2"/>
<dbReference type="PANTHER" id="PTHR39600:SF1">
    <property type="entry name" value="PEPTIDASE INHIBITOR I78 FAMILY PROTEIN"/>
    <property type="match status" value="1"/>
</dbReference>
<accession>A0A120AH89</accession>